<keyword evidence="1" id="KW-1133">Transmembrane helix</keyword>
<evidence type="ECO:0000256" key="1">
    <source>
        <dbReference type="SAM" id="Phobius"/>
    </source>
</evidence>
<dbReference type="EMBL" id="MF374350">
    <property type="protein sequence ID" value="AWK60009.1"/>
    <property type="molecule type" value="Genomic_DNA"/>
</dbReference>
<sequence>MQQILFPNWLLFAGFYLFLRVFNPTRLYLDNTSSLAIAIMLAIGLESEHLAQPATLLWVMATLTFAFVCSVPYWLSGMVGGVLQQMLLLNEQSVQDHRFTEESEALAKLCSLVFVAYALENGAVFKPLLDLIVSRHMTQPEMSFATLYQTVVEHMQMILIITGKYIILMLVITMCCGYLDLFFKKASLSMFVTPNIKSIVIVILLNIWLFHDQFYVFNKMMQSLGYD</sequence>
<feature type="transmembrane region" description="Helical" evidence="1">
    <location>
        <begin position="189"/>
        <end position="210"/>
    </location>
</feature>
<dbReference type="InterPro" id="IPR059196">
    <property type="entry name" value="VscT2-like"/>
</dbReference>
<reference evidence="2" key="1">
    <citation type="submission" date="2017-06" db="EMBL/GenBank/DDBJ databases">
        <title>T3SS gene cluster in Vibrio cholerae nonO1/nonO139 isolated in Russia.</title>
        <authorList>
            <person name="Monakhova E.V."/>
            <person name="Omel'chuk E.V."/>
            <person name="Pisanov R.V."/>
            <person name="Arkhangel'skaya I.V."/>
        </authorList>
    </citation>
    <scope>NUCLEOTIDE SEQUENCE</scope>
    <source>
        <strain evidence="2">R-9771</strain>
    </source>
</reference>
<name>A0A2U8JDQ2_VIBCL</name>
<feature type="transmembrane region" description="Helical" evidence="1">
    <location>
        <begin position="6"/>
        <end position="22"/>
    </location>
</feature>
<evidence type="ECO:0000313" key="2">
    <source>
        <dbReference type="EMBL" id="AWK60009.1"/>
    </source>
</evidence>
<organism evidence="2">
    <name type="scientific">Vibrio cholerae</name>
    <dbReference type="NCBI Taxonomy" id="666"/>
    <lineage>
        <taxon>Bacteria</taxon>
        <taxon>Pseudomonadati</taxon>
        <taxon>Pseudomonadota</taxon>
        <taxon>Gammaproteobacteria</taxon>
        <taxon>Vibrionales</taxon>
        <taxon>Vibrionaceae</taxon>
        <taxon>Vibrio</taxon>
    </lineage>
</organism>
<feature type="transmembrane region" description="Helical" evidence="1">
    <location>
        <begin position="57"/>
        <end position="76"/>
    </location>
</feature>
<keyword evidence="1" id="KW-0472">Membrane</keyword>
<keyword evidence="1" id="KW-0812">Transmembrane</keyword>
<dbReference type="AlphaFoldDB" id="A0A2U8JDQ2"/>
<accession>A0A2U8JDQ2</accession>
<gene>
    <name evidence="2" type="primary">vcsT2</name>
</gene>
<feature type="transmembrane region" description="Helical" evidence="1">
    <location>
        <begin position="165"/>
        <end position="183"/>
    </location>
</feature>
<dbReference type="RefSeq" id="WP_001186129.1">
    <property type="nucleotide sequence ID" value="NZ_CP010812.1"/>
</dbReference>
<dbReference type="CDD" id="cd21871">
    <property type="entry name" value="VscT2"/>
    <property type="match status" value="1"/>
</dbReference>
<protein>
    <submittedName>
        <fullName evidence="2">Type III secretion machinery</fullName>
    </submittedName>
</protein>
<proteinExistence type="predicted"/>
<dbReference type="KEGG" id="vcz:VAB027_2406"/>